<dbReference type="EnsemblMetazoa" id="GPPI018781-RA">
    <property type="protein sequence ID" value="GPPI018781-PA"/>
    <property type="gene ID" value="GPPI018781"/>
</dbReference>
<dbReference type="InterPro" id="IPR001079">
    <property type="entry name" value="Galectin_CRD"/>
</dbReference>
<dbReference type="Pfam" id="PF00337">
    <property type="entry name" value="Gal-bind_lectin"/>
    <property type="match status" value="5"/>
</dbReference>
<sequence>MTHVIIKERHSGPYRLQYKNMDLGVVSEGDSFHIRGEFPNHEKLFIVQFQIDNEYRDLALNLVVLPRENLIARCYRKKYVWSREEVDSQIDFHCLRGRRVWIEVLITDIQFFIALNGLHLATFEHHFSYKNIKSLQVSGGLGNIIVKRKSVDSYPQRVEKSIHIGYLTAPGSEEQKDIKTESTKAEVVTTELVKAKADKANGDSAETDKAEDDNAEEANVDPDLKYASHDLGEMKEGVSFRIRGKILDEAIHFLLENATQDCALRILALVEENLIARYYKDNNNWGPEEDYSQSPYKLVPGKIVAMEVLITEPGFYIAVNCFHVCIFKHHFPYTHIKAIEIRGDIDLAFVERKLVYEYPQRSARSSHFGRIVGSGKLESDEKKEEKPQMENKESEEQKEDEDEGEEEGDLFDEIEFYEIIEQPLPKTQCVRKTYLPVPYFVCFERGFFDLGFSFVINGRVRSHALHLNVSFLTGSHRWPSPAACYDVAFKFYNSKQGEKAPVLGDNEEAIDMKSKEDLKLVIVRGKKGYETKANKKSLKTRPYKINPNYMFALCTSFCKREEGRESRSRSSQGREEPTTSPSNKSSVHIETIKLPLKEGLSFQIRGRIKHDAISFIIDFPVDNKDGDIALRIVGDVHGNLVSRLSRRKHEWSERETLSKSRYKLAPGKNFMIEVLTLEDNFKVAVNGFHTSSFYHDFRLKDVKMLDVQGDVSDITVEQNFVQQYPKRPARSLHFEHLSKREEYRDRSESSDIDEFEEPSDTNMISSAQECSIEKYLPVPYYASFDKKFFAHGFRATITGRARRIDSYFAVVFQTGTQDWPYPEWCFRVMFQYYCSQCGASAPVDVDEDEEPVDVQINSEIRLTIKRGRNDYRSTFNGRSLRSRPFKSDPDSVDTILIFVKLCDTLKGRNLLPENSIDNFYLEEAYVKPVYETDELRHLSEGLSFTIMGKALPKAEGFAVDFRRENLERDIALRVTVLANRNLIARNSRKSLIWGVDELDTELAFKLQPGKYIQLQILVTNEAFMIALNGFHIAKYTHRMSLENIDKFLVHGCVANVNVEQKFVDIYPQSPDKTLHMERVSARALDREDDDVITVDDDDDVFDTLTICPGEFEEEKYLPLPYYATFDSGFFRIRYSIFIKGRVRSRPKQLTINLQAGARVWPPPTVILSLQLIFQNIDEAKNEGSAQQDDVELSPLVTTNLQPGSNFELEIVRKLKCFEIFLNEQPVKKSAYTLSPKQIDTIYVYGDIKLFDIEIGTLTGISKECSDCLISVTKDLLSGFKRLLEENKELKQLNKDLWLLLETKEKEISALKKTIESIEKKIREMQLKVKNVAKLGHPITRLSYFRSEGCVFAKAILRAGFIASNESSLANITSHSLMSPCI</sequence>
<dbReference type="PANTHER" id="PTHR11346:SF147">
    <property type="entry name" value="GALECTIN"/>
    <property type="match status" value="1"/>
</dbReference>
<accession>A0A1B0B4R0</accession>
<organism evidence="5 6">
    <name type="scientific">Glossina palpalis gambiensis</name>
    <dbReference type="NCBI Taxonomy" id="67801"/>
    <lineage>
        <taxon>Eukaryota</taxon>
        <taxon>Metazoa</taxon>
        <taxon>Ecdysozoa</taxon>
        <taxon>Arthropoda</taxon>
        <taxon>Hexapoda</taxon>
        <taxon>Insecta</taxon>
        <taxon>Pterygota</taxon>
        <taxon>Neoptera</taxon>
        <taxon>Endopterygota</taxon>
        <taxon>Diptera</taxon>
        <taxon>Brachycera</taxon>
        <taxon>Muscomorpha</taxon>
        <taxon>Hippoboscoidea</taxon>
        <taxon>Glossinidae</taxon>
        <taxon>Glossina</taxon>
    </lineage>
</organism>
<keyword evidence="1" id="KW-0430">Lectin</keyword>
<dbReference type="EMBL" id="JXJN01008406">
    <property type="status" value="NOT_ANNOTATED_CDS"/>
    <property type="molecule type" value="Genomic_DNA"/>
</dbReference>
<feature type="region of interest" description="Disordered" evidence="3">
    <location>
        <begin position="741"/>
        <end position="760"/>
    </location>
</feature>
<dbReference type="PANTHER" id="PTHR11346">
    <property type="entry name" value="GALECTIN"/>
    <property type="match status" value="1"/>
</dbReference>
<dbReference type="InterPro" id="IPR044156">
    <property type="entry name" value="Galectin-like"/>
</dbReference>
<keyword evidence="6" id="KW-1185">Reference proteome</keyword>
<feature type="domain" description="Galectin" evidence="4">
    <location>
        <begin position="18"/>
        <end position="157"/>
    </location>
</feature>
<keyword evidence="2" id="KW-0175">Coiled coil</keyword>
<dbReference type="Gene3D" id="2.60.120.200">
    <property type="match status" value="5"/>
</dbReference>
<feature type="compositionally biased region" description="Acidic residues" evidence="3">
    <location>
        <begin position="750"/>
        <end position="759"/>
    </location>
</feature>
<reference evidence="5" key="2">
    <citation type="submission" date="2020-05" db="UniProtKB">
        <authorList>
            <consortium name="EnsemblMetazoa"/>
        </authorList>
    </citation>
    <scope>IDENTIFICATION</scope>
    <source>
        <strain evidence="5">IAEA</strain>
    </source>
</reference>
<dbReference type="InterPro" id="IPR013320">
    <property type="entry name" value="ConA-like_dom_sf"/>
</dbReference>
<name>A0A1B0B4R0_9MUSC</name>
<evidence type="ECO:0000256" key="2">
    <source>
        <dbReference type="SAM" id="Coils"/>
    </source>
</evidence>
<dbReference type="Proteomes" id="UP000092460">
    <property type="component" value="Unassembled WGS sequence"/>
</dbReference>
<feature type="region of interest" description="Disordered" evidence="3">
    <location>
        <begin position="564"/>
        <end position="588"/>
    </location>
</feature>
<feature type="region of interest" description="Disordered" evidence="3">
    <location>
        <begin position="198"/>
        <end position="219"/>
    </location>
</feature>
<feature type="compositionally biased region" description="Polar residues" evidence="3">
    <location>
        <begin position="578"/>
        <end position="588"/>
    </location>
</feature>
<dbReference type="GO" id="GO:0030246">
    <property type="term" value="F:carbohydrate binding"/>
    <property type="evidence" value="ECO:0007669"/>
    <property type="project" value="UniProtKB-KW"/>
</dbReference>
<feature type="compositionally biased region" description="Basic and acidic residues" evidence="3">
    <location>
        <begin position="377"/>
        <end position="395"/>
    </location>
</feature>
<feature type="coiled-coil region" evidence="2">
    <location>
        <begin position="1300"/>
        <end position="1334"/>
    </location>
</feature>
<evidence type="ECO:0000259" key="4">
    <source>
        <dbReference type="PROSITE" id="PS51304"/>
    </source>
</evidence>
<dbReference type="VEuPathDB" id="VectorBase:GPPI018781"/>
<protein>
    <recommendedName>
        <fullName evidence="4">Galectin domain-containing protein</fullName>
    </recommendedName>
</protein>
<feature type="compositionally biased region" description="Acidic residues" evidence="3">
    <location>
        <begin position="396"/>
        <end position="405"/>
    </location>
</feature>
<evidence type="ECO:0000313" key="6">
    <source>
        <dbReference type="Proteomes" id="UP000092460"/>
    </source>
</evidence>
<feature type="domain" description="Galectin" evidence="4">
    <location>
        <begin position="1122"/>
        <end position="1255"/>
    </location>
</feature>
<dbReference type="SMART" id="SM00908">
    <property type="entry name" value="Gal-bind_lectin"/>
    <property type="match status" value="5"/>
</dbReference>
<evidence type="ECO:0000256" key="3">
    <source>
        <dbReference type="SAM" id="MobiDB-lite"/>
    </source>
</evidence>
<evidence type="ECO:0000256" key="1">
    <source>
        <dbReference type="ARBA" id="ARBA00022734"/>
    </source>
</evidence>
<reference evidence="6" key="1">
    <citation type="submission" date="2015-01" db="EMBL/GenBank/DDBJ databases">
        <authorList>
            <person name="Aksoy S."/>
            <person name="Warren W."/>
            <person name="Wilson R.K."/>
        </authorList>
    </citation>
    <scope>NUCLEOTIDE SEQUENCE [LARGE SCALE GENOMIC DNA]</scope>
    <source>
        <strain evidence="6">IAEA</strain>
    </source>
</reference>
<evidence type="ECO:0000313" key="5">
    <source>
        <dbReference type="EnsemblMetazoa" id="GPPI018781-PA"/>
    </source>
</evidence>
<dbReference type="SUPFAM" id="SSF49899">
    <property type="entry name" value="Concanavalin A-like lectins/glucanases"/>
    <property type="match status" value="5"/>
</dbReference>
<dbReference type="CDD" id="cd00070">
    <property type="entry name" value="GLECT"/>
    <property type="match status" value="2"/>
</dbReference>
<dbReference type="SMART" id="SM00276">
    <property type="entry name" value="GLECT"/>
    <property type="match status" value="5"/>
</dbReference>
<dbReference type="STRING" id="67801.A0A1B0B4R0"/>
<dbReference type="PROSITE" id="PS51304">
    <property type="entry name" value="GALECTIN"/>
    <property type="match status" value="5"/>
</dbReference>
<feature type="domain" description="Galectin" evidence="4">
    <location>
        <begin position="226"/>
        <end position="353"/>
    </location>
</feature>
<feature type="domain" description="Galectin" evidence="4">
    <location>
        <begin position="588"/>
        <end position="722"/>
    </location>
</feature>
<feature type="region of interest" description="Disordered" evidence="3">
    <location>
        <begin position="375"/>
        <end position="405"/>
    </location>
</feature>
<feature type="compositionally biased region" description="Acidic residues" evidence="3">
    <location>
        <begin position="209"/>
        <end position="219"/>
    </location>
</feature>
<proteinExistence type="predicted"/>
<feature type="domain" description="Galectin" evidence="4">
    <location>
        <begin position="930"/>
        <end position="1066"/>
    </location>
</feature>
<feature type="compositionally biased region" description="Basic and acidic residues" evidence="3">
    <location>
        <begin position="564"/>
        <end position="577"/>
    </location>
</feature>